<name>A0A0E1VXF3_BURPE</name>
<dbReference type="InterPro" id="IPR008457">
    <property type="entry name" value="Cu-R_CopD_dom"/>
</dbReference>
<keyword evidence="2" id="KW-1003">Cell membrane</keyword>
<keyword evidence="5 6" id="KW-0472">Membrane</keyword>
<feature type="transmembrane region" description="Helical" evidence="6">
    <location>
        <begin position="285"/>
        <end position="307"/>
    </location>
</feature>
<feature type="transmembrane region" description="Helical" evidence="6">
    <location>
        <begin position="56"/>
        <end position="77"/>
    </location>
</feature>
<evidence type="ECO:0000256" key="5">
    <source>
        <dbReference type="ARBA" id="ARBA00023136"/>
    </source>
</evidence>
<organism evidence="8">
    <name type="scientific">Burkholderia pseudomallei 1710a</name>
    <dbReference type="NCBI Taxonomy" id="320371"/>
    <lineage>
        <taxon>Bacteria</taxon>
        <taxon>Pseudomonadati</taxon>
        <taxon>Pseudomonadota</taxon>
        <taxon>Betaproteobacteria</taxon>
        <taxon>Burkholderiales</taxon>
        <taxon>Burkholderiaceae</taxon>
        <taxon>Burkholderia</taxon>
        <taxon>pseudomallei group</taxon>
    </lineage>
</organism>
<dbReference type="GO" id="GO:0005886">
    <property type="term" value="C:plasma membrane"/>
    <property type="evidence" value="ECO:0007669"/>
    <property type="project" value="UniProtKB-SubCell"/>
</dbReference>
<feature type="transmembrane region" description="Helical" evidence="6">
    <location>
        <begin position="234"/>
        <end position="253"/>
    </location>
</feature>
<evidence type="ECO:0000259" key="7">
    <source>
        <dbReference type="Pfam" id="PF05425"/>
    </source>
</evidence>
<feature type="transmembrane region" description="Helical" evidence="6">
    <location>
        <begin position="12"/>
        <end position="35"/>
    </location>
</feature>
<dbReference type="PANTHER" id="PTHR34820">
    <property type="entry name" value="INNER MEMBRANE PROTEIN YEBZ"/>
    <property type="match status" value="1"/>
</dbReference>
<comment type="subcellular location">
    <subcellularLocation>
        <location evidence="1">Cell membrane</location>
        <topology evidence="1">Multi-pass membrane protein</topology>
    </subcellularLocation>
</comment>
<evidence type="ECO:0000256" key="2">
    <source>
        <dbReference type="ARBA" id="ARBA00022475"/>
    </source>
</evidence>
<dbReference type="GO" id="GO:0006825">
    <property type="term" value="P:copper ion transport"/>
    <property type="evidence" value="ECO:0007669"/>
    <property type="project" value="InterPro"/>
</dbReference>
<accession>A0A0E1VXF3</accession>
<dbReference type="AlphaFoldDB" id="A0A0E1VXF3"/>
<feature type="transmembrane region" description="Helical" evidence="6">
    <location>
        <begin position="123"/>
        <end position="140"/>
    </location>
</feature>
<evidence type="ECO:0000256" key="1">
    <source>
        <dbReference type="ARBA" id="ARBA00004651"/>
    </source>
</evidence>
<feature type="transmembrane region" description="Helical" evidence="6">
    <location>
        <begin position="160"/>
        <end position="181"/>
    </location>
</feature>
<dbReference type="EMBL" id="CM000833">
    <property type="protein sequence ID" value="EET05588.1"/>
    <property type="molecule type" value="Genomic_DNA"/>
</dbReference>
<dbReference type="InterPro" id="IPR032694">
    <property type="entry name" value="CopC/D"/>
</dbReference>
<feature type="transmembrane region" description="Helical" evidence="6">
    <location>
        <begin position="97"/>
        <end position="116"/>
    </location>
</feature>
<keyword evidence="4 6" id="KW-1133">Transmembrane helix</keyword>
<reference evidence="8" key="1">
    <citation type="submission" date="2009-05" db="EMBL/GenBank/DDBJ databases">
        <authorList>
            <person name="Harkins D.M."/>
            <person name="DeShazer D."/>
            <person name="Woods D.E."/>
            <person name="Brinkac L.M."/>
            <person name="Brown K.A."/>
            <person name="Hung G.C."/>
            <person name="Tuanyok A."/>
            <person name="Zhang B."/>
            <person name="Nierman W.C."/>
        </authorList>
    </citation>
    <scope>NUCLEOTIDE SEQUENCE [LARGE SCALE GENOMIC DNA]</scope>
    <source>
        <strain evidence="8">1710a</strain>
    </source>
</reference>
<sequence length="315" mass="32825">MMNDGFLGMVRLAGVALQSVCFAIAVGVLLGDQWLARAASPWQAQVGRRLARTLRLAALGMLLSSMLAFWVHCALMSETALWDAWPAVRSMLAGTGYGRAWLAGAALMLAVVGLSFARSGGDARVPFALWLALAGVALARSNGGHPVDAGLFSAPVWIDWLHLLAISAWVGLVIVATYVVVPRLADARGGERRNGAAFVQSLSDAATFALVVLLSTGAYNGWRGVGAPANLIGSAYGQVLLLKLGLVAFAAALGGHNRFFEMPALLAAFKAPPDARAFVRSLRRFGVVLQVESVVLLGVIAAAAVLASSPLPGTL</sequence>
<feature type="transmembrane region" description="Helical" evidence="6">
    <location>
        <begin position="202"/>
        <end position="222"/>
    </location>
</feature>
<evidence type="ECO:0000256" key="4">
    <source>
        <dbReference type="ARBA" id="ARBA00022989"/>
    </source>
</evidence>
<dbReference type="PANTHER" id="PTHR34820:SF4">
    <property type="entry name" value="INNER MEMBRANE PROTEIN YEBZ"/>
    <property type="match status" value="1"/>
</dbReference>
<dbReference type="Pfam" id="PF05425">
    <property type="entry name" value="CopD"/>
    <property type="match status" value="1"/>
</dbReference>
<dbReference type="HOGENOM" id="CLU_887618_0_0_4"/>
<dbReference type="Proteomes" id="UP000001812">
    <property type="component" value="Chromosome II"/>
</dbReference>
<protein>
    <submittedName>
        <fullName evidence="8">Putative copper resistance protein D</fullName>
    </submittedName>
</protein>
<evidence type="ECO:0000313" key="8">
    <source>
        <dbReference type="EMBL" id="EET05588.1"/>
    </source>
</evidence>
<keyword evidence="3 6" id="KW-0812">Transmembrane</keyword>
<evidence type="ECO:0000256" key="6">
    <source>
        <dbReference type="SAM" id="Phobius"/>
    </source>
</evidence>
<evidence type="ECO:0000256" key="3">
    <source>
        <dbReference type="ARBA" id="ARBA00022692"/>
    </source>
</evidence>
<feature type="domain" description="Copper resistance protein D" evidence="7">
    <location>
        <begin position="197"/>
        <end position="306"/>
    </location>
</feature>
<gene>
    <name evidence="8" type="ORF">BURPS1710A_A3122</name>
</gene>
<proteinExistence type="predicted"/>